<accession>A0A9E7FFB8</accession>
<dbReference type="Pfam" id="PF07899">
    <property type="entry name" value="Frigida"/>
    <property type="match status" value="1"/>
</dbReference>
<sequence>MVFHVPSGHHLPPRVPHDDLVKGTTKPSGTRSSVHPYTHQGSHHQKVPSSNGYNRRLSDPSIRRWTVDIPPYARAVVSDPLCNEGSVGGCLPFGLLSFSLSLCRCIASAPAPVHRSLLFGSPNSASRHEFLYCVPLLAGIYAMADTQSVATLIDFATSKIQQLQQAFSELESHSAISLNLKWKELEEHFHGLEKSLKKRFDRLEDQEKEYVTKVTEAQELLEKREADVVAKELASLERLQEKRDSALSSLFDKYKTSSPEPICEGVSNGMAEPVIKENFDVAAAKSGSEDVYTMENGNFYTEPSSELMKLCEEMDAEGLHKFISDNRKNLSSIREEVPVALRSAVNPFILILDSLKGFYAGEILGSNGKKDGNLLGLRRTCLMLMESLEQLLADSLSDEQILTSDIKEKAKVIAKEWKPKLDHLDIEASSGNSLESHAFLQLLATFDISSEFDQDEICRLIPAVTRRRQTVDLCRSLGLSHKMPGLINVLLDSGREIEAINLAYAFKLTEQFAPVPLLKSYLKEAKKVSQVKAGSMSPGAQNEINERELSALKAVIKCIEEHKLEEQYSVDPLQKRILQLEKAKADKRRAAEAAKPQSKRPRATGSVYTPRITSMPDKSFYRALPERFAYPYDRQYVYAAEAHHPTLMGSAPYTISPPHTTYYGNGYQVQYQTAYLH</sequence>
<keyword evidence="2 4" id="KW-0221">Differentiation</keyword>
<comment type="similarity">
    <text evidence="1 4">Belongs to the Frigida family.</text>
</comment>
<feature type="compositionally biased region" description="Polar residues" evidence="5">
    <location>
        <begin position="25"/>
        <end position="35"/>
    </location>
</feature>
<dbReference type="InterPro" id="IPR012474">
    <property type="entry name" value="Frigida"/>
</dbReference>
<keyword evidence="4" id="KW-0217">Developmental protein</keyword>
<dbReference type="PANTHER" id="PTHR31791">
    <property type="entry name" value="FRIGIDA-LIKE PROTEIN 3-RELATED"/>
    <property type="match status" value="1"/>
</dbReference>
<dbReference type="Proteomes" id="UP001055439">
    <property type="component" value="Chromosome 3"/>
</dbReference>
<dbReference type="PANTHER" id="PTHR31791:SF4">
    <property type="entry name" value="FRIGIDA-LIKE PROTEIN 3"/>
    <property type="match status" value="1"/>
</dbReference>
<name>A0A9E7FFB8_9LILI</name>
<dbReference type="OrthoDB" id="1930990at2759"/>
<keyword evidence="7" id="KW-1185">Reference proteome</keyword>
<proteinExistence type="inferred from homology"/>
<evidence type="ECO:0000313" key="7">
    <source>
        <dbReference type="Proteomes" id="UP001055439"/>
    </source>
</evidence>
<dbReference type="AlphaFoldDB" id="A0A9E7FFB8"/>
<organism evidence="6 7">
    <name type="scientific">Musa troglodytarum</name>
    <name type="common">fe'i banana</name>
    <dbReference type="NCBI Taxonomy" id="320322"/>
    <lineage>
        <taxon>Eukaryota</taxon>
        <taxon>Viridiplantae</taxon>
        <taxon>Streptophyta</taxon>
        <taxon>Embryophyta</taxon>
        <taxon>Tracheophyta</taxon>
        <taxon>Spermatophyta</taxon>
        <taxon>Magnoliopsida</taxon>
        <taxon>Liliopsida</taxon>
        <taxon>Zingiberales</taxon>
        <taxon>Musaceae</taxon>
        <taxon>Musa</taxon>
    </lineage>
</organism>
<keyword evidence="3 4" id="KW-0287">Flowering</keyword>
<protein>
    <recommendedName>
        <fullName evidence="4">FRIGIDA-like protein</fullName>
    </recommendedName>
</protein>
<evidence type="ECO:0000256" key="1">
    <source>
        <dbReference type="ARBA" id="ARBA00008956"/>
    </source>
</evidence>
<dbReference type="GO" id="GO:0009908">
    <property type="term" value="P:flower development"/>
    <property type="evidence" value="ECO:0007669"/>
    <property type="project" value="UniProtKB-KW"/>
</dbReference>
<evidence type="ECO:0000256" key="3">
    <source>
        <dbReference type="ARBA" id="ARBA00023089"/>
    </source>
</evidence>
<gene>
    <name evidence="6" type="ORF">MUK42_01936</name>
</gene>
<dbReference type="EMBL" id="CP097505">
    <property type="protein sequence ID" value="URD94087.1"/>
    <property type="molecule type" value="Genomic_DNA"/>
</dbReference>
<feature type="region of interest" description="Disordered" evidence="5">
    <location>
        <begin position="1"/>
        <end position="54"/>
    </location>
</feature>
<feature type="region of interest" description="Disordered" evidence="5">
    <location>
        <begin position="588"/>
        <end position="609"/>
    </location>
</feature>
<reference evidence="6" key="1">
    <citation type="submission" date="2022-05" db="EMBL/GenBank/DDBJ databases">
        <title>The Musa troglodytarum L. genome provides insights into the mechanism of non-climacteric behaviour and enrichment of carotenoids.</title>
        <authorList>
            <person name="Wang J."/>
        </authorList>
    </citation>
    <scope>NUCLEOTIDE SEQUENCE</scope>
    <source>
        <tissue evidence="6">Leaf</tissue>
    </source>
</reference>
<evidence type="ECO:0000313" key="6">
    <source>
        <dbReference type="EMBL" id="URD94087.1"/>
    </source>
</evidence>
<dbReference type="GO" id="GO:0030154">
    <property type="term" value="P:cell differentiation"/>
    <property type="evidence" value="ECO:0007669"/>
    <property type="project" value="UniProtKB-KW"/>
</dbReference>
<evidence type="ECO:0000256" key="5">
    <source>
        <dbReference type="SAM" id="MobiDB-lite"/>
    </source>
</evidence>
<evidence type="ECO:0000256" key="2">
    <source>
        <dbReference type="ARBA" id="ARBA00022782"/>
    </source>
</evidence>
<evidence type="ECO:0000256" key="4">
    <source>
        <dbReference type="RuleBase" id="RU364012"/>
    </source>
</evidence>